<dbReference type="Gene3D" id="1.20.1250.40">
    <property type="match status" value="1"/>
</dbReference>
<dbReference type="InterPro" id="IPR050209">
    <property type="entry name" value="Rab_GTPases_membrane_traffic"/>
</dbReference>
<dbReference type="InterPro" id="IPR010997">
    <property type="entry name" value="HRDC-like_sf"/>
</dbReference>
<dbReference type="InterPro" id="IPR038324">
    <property type="entry name" value="Rpb4/RPC9_sf"/>
</dbReference>
<dbReference type="Pfam" id="PF03874">
    <property type="entry name" value="RNA_pol_Rpb4"/>
    <property type="match status" value="1"/>
</dbReference>
<dbReference type="Proteomes" id="UP001153555">
    <property type="component" value="Unassembled WGS sequence"/>
</dbReference>
<evidence type="ECO:0000313" key="7">
    <source>
        <dbReference type="Proteomes" id="UP001153555"/>
    </source>
</evidence>
<keyword evidence="3" id="KW-0539">Nucleus</keyword>
<dbReference type="InterPro" id="IPR027417">
    <property type="entry name" value="P-loop_NTPase"/>
</dbReference>
<feature type="compositionally biased region" description="Gly residues" evidence="4">
    <location>
        <begin position="139"/>
        <end position="156"/>
    </location>
</feature>
<dbReference type="SMART" id="SM00174">
    <property type="entry name" value="RHO"/>
    <property type="match status" value="1"/>
</dbReference>
<dbReference type="SMART" id="SM00657">
    <property type="entry name" value="RPOL4c"/>
    <property type="match status" value="1"/>
</dbReference>
<sequence>MGVCGNLAGQESFRSITRSYYRGAAGALLVYDITRRETFNHLASWLEDARQHANPNMSIMLIGNKCDLAHRRAVSTEEGEQFAKEHGLIFMEASAKTAQNVEEAFIKTAATIYKKIEDGIFDVSNESYGIKVGYTGIPGPSGGRDGSSQGGVGNGESSGKSRKGKEKTVQFDSEDSLETNSPKSNGKADPPAAKGGKGGKTAKGSKKTSGKASSVEQKLEQELPPSSQCLMDCEAAEILQSIQDQMVILSQDPDIKLPGSFDMGLTYAKRSGNPAKPETVKKIFEPLKKHGVSESEICMIVNICPESVDEVFALIPALKPKMSKLKDPIRIALDELANLKEALANLKNTRV</sequence>
<dbReference type="SMART" id="SM00175">
    <property type="entry name" value="RAB"/>
    <property type="match status" value="1"/>
</dbReference>
<dbReference type="GO" id="GO:0006352">
    <property type="term" value="P:DNA-templated transcription initiation"/>
    <property type="evidence" value="ECO:0007669"/>
    <property type="project" value="InterPro"/>
</dbReference>
<dbReference type="InterPro" id="IPR001806">
    <property type="entry name" value="Small_GTPase"/>
</dbReference>
<accession>A0A9N7MXM0</accession>
<evidence type="ECO:0000256" key="2">
    <source>
        <dbReference type="ARBA" id="ARBA00006270"/>
    </source>
</evidence>
<dbReference type="OrthoDB" id="2186918at2759"/>
<dbReference type="EMBL" id="CACSLK010016728">
    <property type="protein sequence ID" value="CAA0818039.1"/>
    <property type="molecule type" value="Genomic_DNA"/>
</dbReference>
<dbReference type="Pfam" id="PF00071">
    <property type="entry name" value="Ras"/>
    <property type="match status" value="1"/>
</dbReference>
<name>A0A9N7MXM0_STRHE</name>
<dbReference type="SUPFAM" id="SSF52540">
    <property type="entry name" value="P-loop containing nucleoside triphosphate hydrolases"/>
    <property type="match status" value="1"/>
</dbReference>
<dbReference type="PRINTS" id="PR00449">
    <property type="entry name" value="RASTRNSFRMNG"/>
</dbReference>
<organism evidence="6 7">
    <name type="scientific">Striga hermonthica</name>
    <name type="common">Purple witchweed</name>
    <name type="synonym">Buchnera hermonthica</name>
    <dbReference type="NCBI Taxonomy" id="68872"/>
    <lineage>
        <taxon>Eukaryota</taxon>
        <taxon>Viridiplantae</taxon>
        <taxon>Streptophyta</taxon>
        <taxon>Embryophyta</taxon>
        <taxon>Tracheophyta</taxon>
        <taxon>Spermatophyta</taxon>
        <taxon>Magnoliopsida</taxon>
        <taxon>eudicotyledons</taxon>
        <taxon>Gunneridae</taxon>
        <taxon>Pentapetalae</taxon>
        <taxon>asterids</taxon>
        <taxon>lamiids</taxon>
        <taxon>Lamiales</taxon>
        <taxon>Orobanchaceae</taxon>
        <taxon>Buchnereae</taxon>
        <taxon>Striga</taxon>
    </lineage>
</organism>
<dbReference type="GO" id="GO:0030880">
    <property type="term" value="C:RNA polymerase complex"/>
    <property type="evidence" value="ECO:0007669"/>
    <property type="project" value="InterPro"/>
</dbReference>
<evidence type="ECO:0000256" key="1">
    <source>
        <dbReference type="ARBA" id="ARBA00004123"/>
    </source>
</evidence>
<comment type="subcellular location">
    <subcellularLocation>
        <location evidence="1">Nucleus</location>
    </subcellularLocation>
</comment>
<dbReference type="PROSITE" id="PS51421">
    <property type="entry name" value="RAS"/>
    <property type="match status" value="1"/>
</dbReference>
<gene>
    <name evidence="6" type="ORF">SHERM_17417</name>
</gene>
<reference evidence="6" key="1">
    <citation type="submission" date="2019-12" db="EMBL/GenBank/DDBJ databases">
        <authorList>
            <person name="Scholes J."/>
        </authorList>
    </citation>
    <scope>NUCLEOTIDE SEQUENCE</scope>
</reference>
<dbReference type="PROSITE" id="PS51419">
    <property type="entry name" value="RAB"/>
    <property type="match status" value="1"/>
</dbReference>
<evidence type="ECO:0000256" key="3">
    <source>
        <dbReference type="ARBA" id="ARBA00023242"/>
    </source>
</evidence>
<dbReference type="GO" id="GO:0005634">
    <property type="term" value="C:nucleus"/>
    <property type="evidence" value="ECO:0007669"/>
    <property type="project" value="UniProtKB-SubCell"/>
</dbReference>
<dbReference type="SMART" id="SM00173">
    <property type="entry name" value="RAS"/>
    <property type="match status" value="1"/>
</dbReference>
<dbReference type="InterPro" id="IPR006590">
    <property type="entry name" value="RNA_pol_Rpb4/RPC9_core"/>
</dbReference>
<dbReference type="SUPFAM" id="SSF47819">
    <property type="entry name" value="HRDC-like"/>
    <property type="match status" value="1"/>
</dbReference>
<proteinExistence type="inferred from homology"/>
<protein>
    <submittedName>
        <fullName evidence="6">Ras-related protein RABB1c</fullName>
    </submittedName>
</protein>
<evidence type="ECO:0000256" key="4">
    <source>
        <dbReference type="SAM" id="MobiDB-lite"/>
    </source>
</evidence>
<dbReference type="InterPro" id="IPR005574">
    <property type="entry name" value="Rpb4/RPC9"/>
</dbReference>
<keyword evidence="7" id="KW-1185">Reference proteome</keyword>
<evidence type="ECO:0000313" key="6">
    <source>
        <dbReference type="EMBL" id="CAA0818039.1"/>
    </source>
</evidence>
<feature type="domain" description="RNA polymerase Rpb4/RPC9 core" evidence="5">
    <location>
        <begin position="220"/>
        <end position="343"/>
    </location>
</feature>
<evidence type="ECO:0000259" key="5">
    <source>
        <dbReference type="SMART" id="SM00657"/>
    </source>
</evidence>
<comment type="similarity">
    <text evidence="2">Belongs to the small GTPase superfamily. Rab family.</text>
</comment>
<dbReference type="NCBIfam" id="TIGR00231">
    <property type="entry name" value="small_GTP"/>
    <property type="match status" value="1"/>
</dbReference>
<feature type="region of interest" description="Disordered" evidence="4">
    <location>
        <begin position="137"/>
        <end position="226"/>
    </location>
</feature>
<dbReference type="Gene3D" id="3.40.50.300">
    <property type="entry name" value="P-loop containing nucleotide triphosphate hydrolases"/>
    <property type="match status" value="1"/>
</dbReference>
<dbReference type="GO" id="GO:0003924">
    <property type="term" value="F:GTPase activity"/>
    <property type="evidence" value="ECO:0007669"/>
    <property type="project" value="InterPro"/>
</dbReference>
<dbReference type="InterPro" id="IPR005225">
    <property type="entry name" value="Small_GTP-bd"/>
</dbReference>
<dbReference type="AlphaFoldDB" id="A0A9N7MXM0"/>
<dbReference type="PANTHER" id="PTHR47979">
    <property type="entry name" value="DRAB11-RELATED"/>
    <property type="match status" value="1"/>
</dbReference>
<dbReference type="GO" id="GO:0005525">
    <property type="term" value="F:GTP binding"/>
    <property type="evidence" value="ECO:0007669"/>
    <property type="project" value="InterPro"/>
</dbReference>
<dbReference type="FunFam" id="3.40.50.300:FF:001447">
    <property type="entry name" value="Ras-related protein Rab-1B"/>
    <property type="match status" value="1"/>
</dbReference>
<comment type="caution">
    <text evidence="6">The sequence shown here is derived from an EMBL/GenBank/DDBJ whole genome shotgun (WGS) entry which is preliminary data.</text>
</comment>